<dbReference type="PANTHER" id="PTHR48081:SF30">
    <property type="entry name" value="ACETYL-HYDROLASE LIPR-RELATED"/>
    <property type="match status" value="1"/>
</dbReference>
<dbReference type="RefSeq" id="WP_106685142.1">
    <property type="nucleotide sequence ID" value="NZ_CP027667.1"/>
</dbReference>
<dbReference type="PROSITE" id="PS01173">
    <property type="entry name" value="LIPASE_GDXG_HIS"/>
    <property type="match status" value="1"/>
</dbReference>
<dbReference type="InterPro" id="IPR002168">
    <property type="entry name" value="Lipase_GDXG_HIS_AS"/>
</dbReference>
<sequence length="308" mass="32820">MSNHDPAVPPLFGSSSISRQQIVQRILAHPLGEQAAEQRRNFARLMLGGVAEHGRARRRELHWAGQDGSIVYFHGGGYAFGSPQTHARLGQALARRTGLQVLLPAYPLAPEQRWPAQLDAALDAVQTLAQQPGAGPIVLAGDSAGGHLALVTALELARRGQALAGLLLFSPNTDRSGLSDTRQRSQAEDPMVDEAGDRRLARQCLGDLPDRHPQASPVLDDLTLLPPLYIEAGAGEVLLGDSLILAQRARGAGRAVTLHVQPDGLHMGQLWAPWWPVAQASLMRAQAFCRSVVALAASESPDSPAPLA</sequence>
<proteinExistence type="inferred from homology"/>
<dbReference type="EMBL" id="CP027667">
    <property type="protein sequence ID" value="AVO50749.1"/>
    <property type="molecule type" value="Genomic_DNA"/>
</dbReference>
<evidence type="ECO:0000259" key="4">
    <source>
        <dbReference type="Pfam" id="PF07859"/>
    </source>
</evidence>
<dbReference type="InterPro" id="IPR050300">
    <property type="entry name" value="GDXG_lipolytic_enzyme"/>
</dbReference>
<dbReference type="Pfam" id="PF07859">
    <property type="entry name" value="Abhydrolase_3"/>
    <property type="match status" value="1"/>
</dbReference>
<evidence type="ECO:0000256" key="2">
    <source>
        <dbReference type="ARBA" id="ARBA00022801"/>
    </source>
</evidence>
<feature type="domain" description="Alpha/beta hydrolase fold-3" evidence="4">
    <location>
        <begin position="70"/>
        <end position="266"/>
    </location>
</feature>
<dbReference type="OrthoDB" id="9794445at2"/>
<dbReference type="SUPFAM" id="SSF53474">
    <property type="entry name" value="alpha/beta-Hydrolases"/>
    <property type="match status" value="1"/>
</dbReference>
<evidence type="ECO:0000313" key="5">
    <source>
        <dbReference type="EMBL" id="AVO50749.1"/>
    </source>
</evidence>
<comment type="similarity">
    <text evidence="1">Belongs to the 'GDXG' lipolytic enzyme family.</text>
</comment>
<evidence type="ECO:0000313" key="6">
    <source>
        <dbReference type="Proteomes" id="UP000237925"/>
    </source>
</evidence>
<dbReference type="InterPro" id="IPR013094">
    <property type="entry name" value="AB_hydrolase_3"/>
</dbReference>
<keyword evidence="6" id="KW-1185">Reference proteome</keyword>
<dbReference type="PROSITE" id="PS01174">
    <property type="entry name" value="LIPASE_GDXG_SER"/>
    <property type="match status" value="1"/>
</dbReference>
<evidence type="ECO:0000256" key="3">
    <source>
        <dbReference type="PROSITE-ProRule" id="PRU10038"/>
    </source>
</evidence>
<dbReference type="GO" id="GO:0004806">
    <property type="term" value="F:triacylglycerol lipase activity"/>
    <property type="evidence" value="ECO:0007669"/>
    <property type="project" value="TreeGrafter"/>
</dbReference>
<feature type="active site" evidence="3">
    <location>
        <position position="143"/>
    </location>
</feature>
<accession>A0A2R3QG57</accession>
<protein>
    <submittedName>
        <fullName evidence="5">Alpha/beta hydrolase</fullName>
    </submittedName>
</protein>
<name>A0A2R3QG57_9BURK</name>
<dbReference type="InterPro" id="IPR029058">
    <property type="entry name" value="AB_hydrolase_fold"/>
</dbReference>
<organism evidence="5 6">
    <name type="scientific">Melaminivora suipulveris</name>
    <dbReference type="NCBI Taxonomy" id="2109913"/>
    <lineage>
        <taxon>Bacteria</taxon>
        <taxon>Pseudomonadati</taxon>
        <taxon>Pseudomonadota</taxon>
        <taxon>Betaproteobacteria</taxon>
        <taxon>Burkholderiales</taxon>
        <taxon>Comamonadaceae</taxon>
        <taxon>Melaminivora</taxon>
    </lineage>
</organism>
<dbReference type="Gene3D" id="3.40.50.1820">
    <property type="entry name" value="alpha/beta hydrolase"/>
    <property type="match status" value="1"/>
</dbReference>
<gene>
    <name evidence="5" type="ORF">C6568_17105</name>
</gene>
<dbReference type="KEGG" id="mela:C6568_17105"/>
<dbReference type="AlphaFoldDB" id="A0A2R3QG57"/>
<dbReference type="Proteomes" id="UP000237925">
    <property type="component" value="Chromosome"/>
</dbReference>
<dbReference type="InterPro" id="IPR033140">
    <property type="entry name" value="Lipase_GDXG_put_SER_AS"/>
</dbReference>
<dbReference type="PANTHER" id="PTHR48081">
    <property type="entry name" value="AB HYDROLASE SUPERFAMILY PROTEIN C4A8.06C"/>
    <property type="match status" value="1"/>
</dbReference>
<evidence type="ECO:0000256" key="1">
    <source>
        <dbReference type="ARBA" id="ARBA00010515"/>
    </source>
</evidence>
<reference evidence="5 6" key="1">
    <citation type="submission" date="2018-03" db="EMBL/GenBank/DDBJ databases">
        <title>Genome sequencing of Melaminivora sp.</title>
        <authorList>
            <person name="Kim S.-J."/>
            <person name="Heo J."/>
            <person name="Ahn J.-H."/>
            <person name="Kwon S.-W."/>
        </authorList>
    </citation>
    <scope>NUCLEOTIDE SEQUENCE [LARGE SCALE GENOMIC DNA]</scope>
    <source>
        <strain evidence="5 6">SC2-9</strain>
    </source>
</reference>
<keyword evidence="2 5" id="KW-0378">Hydrolase</keyword>